<dbReference type="EMBL" id="LKEB01000057">
    <property type="protein sequence ID" value="ROW00038.1"/>
    <property type="molecule type" value="Genomic_DNA"/>
</dbReference>
<comment type="caution">
    <text evidence="9">The sequence shown here is derived from an EMBL/GenBank/DDBJ whole genome shotgun (WGS) entry which is preliminary data.</text>
</comment>
<dbReference type="SUPFAM" id="SSF47072">
    <property type="entry name" value="Cysteine alpha-hairpin motif"/>
    <property type="match status" value="1"/>
</dbReference>
<name>A0A423W9P9_9PEZI</name>
<keyword evidence="3" id="KW-0496">Mitochondrion</keyword>
<keyword evidence="4" id="KW-1015">Disulfide bond</keyword>
<evidence type="ECO:0000259" key="8">
    <source>
        <dbReference type="Pfam" id="PF06747"/>
    </source>
</evidence>
<dbReference type="GO" id="GO:0033108">
    <property type="term" value="P:mitochondrial respiratory chain complex assembly"/>
    <property type="evidence" value="ECO:0007669"/>
    <property type="project" value="TreeGrafter"/>
</dbReference>
<comment type="similarity">
    <text evidence="5">Belongs to the COX23 family.</text>
</comment>
<sequence length="87" mass="10000">MSDSADKTTEKPAGAVDHWDEKTKKQFNGKSRSEWFDPCQEAANKSFKCLNRNGGDRALCQDYFQAYRDCKKQWTEKRRKDGGGLFG</sequence>
<evidence type="ECO:0000256" key="5">
    <source>
        <dbReference type="ARBA" id="ARBA00038264"/>
    </source>
</evidence>
<keyword evidence="10" id="KW-1185">Reference proteome</keyword>
<protein>
    <recommendedName>
        <fullName evidence="6">Cytochrome c oxidase-assembly factor COX23, mitochondrial</fullName>
    </recommendedName>
</protein>
<feature type="compositionally biased region" description="Basic and acidic residues" evidence="7">
    <location>
        <begin position="1"/>
        <end position="10"/>
    </location>
</feature>
<dbReference type="STRING" id="1230097.A0A423W9P9"/>
<dbReference type="AlphaFoldDB" id="A0A423W9P9"/>
<dbReference type="PANTHER" id="PTHR46811:SF1">
    <property type="entry name" value="COILED-COIL-HELIX-COILED-COIL-HELIX DOMAIN-CONTAINING PROTEIN 7"/>
    <property type="match status" value="1"/>
</dbReference>
<dbReference type="InterPro" id="IPR010625">
    <property type="entry name" value="CHCH"/>
</dbReference>
<evidence type="ECO:0000256" key="4">
    <source>
        <dbReference type="ARBA" id="ARBA00023157"/>
    </source>
</evidence>
<reference evidence="9 10" key="1">
    <citation type="submission" date="2015-09" db="EMBL/GenBank/DDBJ databases">
        <title>Host preference determinants of Valsa canker pathogens revealed by comparative genomics.</title>
        <authorList>
            <person name="Yin Z."/>
            <person name="Huang L."/>
        </authorList>
    </citation>
    <scope>NUCLEOTIDE SEQUENCE [LARGE SCALE GENOMIC DNA]</scope>
    <source>
        <strain evidence="9 10">SXYLt</strain>
    </source>
</reference>
<accession>A0A423W9P9</accession>
<feature type="region of interest" description="Disordered" evidence="7">
    <location>
        <begin position="1"/>
        <end position="29"/>
    </location>
</feature>
<dbReference type="Gene3D" id="1.10.287.1130">
    <property type="entry name" value="CytochromE C oxidase copper chaperone"/>
    <property type="match status" value="1"/>
</dbReference>
<feature type="domain" description="CHCH" evidence="8">
    <location>
        <begin position="39"/>
        <end position="73"/>
    </location>
</feature>
<dbReference type="PROSITE" id="PS51808">
    <property type="entry name" value="CHCH"/>
    <property type="match status" value="1"/>
</dbReference>
<evidence type="ECO:0000256" key="1">
    <source>
        <dbReference type="ARBA" id="ARBA00003875"/>
    </source>
</evidence>
<dbReference type="InterPro" id="IPR009069">
    <property type="entry name" value="Cys_alpha_HP_mot_SF"/>
</dbReference>
<dbReference type="GO" id="GO:0005758">
    <property type="term" value="C:mitochondrial intermembrane space"/>
    <property type="evidence" value="ECO:0007669"/>
    <property type="project" value="UniProtKB-SubCell"/>
</dbReference>
<proteinExistence type="inferred from homology"/>
<dbReference type="Pfam" id="PF06747">
    <property type="entry name" value="CHCH"/>
    <property type="match status" value="1"/>
</dbReference>
<evidence type="ECO:0000256" key="3">
    <source>
        <dbReference type="ARBA" id="ARBA00023128"/>
    </source>
</evidence>
<comment type="function">
    <text evidence="1">Required for the assembly of cytochrome c oxidase.</text>
</comment>
<organism evidence="9 10">
    <name type="scientific">Cytospora leucostoma</name>
    <dbReference type="NCBI Taxonomy" id="1230097"/>
    <lineage>
        <taxon>Eukaryota</taxon>
        <taxon>Fungi</taxon>
        <taxon>Dikarya</taxon>
        <taxon>Ascomycota</taxon>
        <taxon>Pezizomycotina</taxon>
        <taxon>Sordariomycetes</taxon>
        <taxon>Sordariomycetidae</taxon>
        <taxon>Diaporthales</taxon>
        <taxon>Cytosporaceae</taxon>
        <taxon>Cytospora</taxon>
    </lineage>
</organism>
<dbReference type="InterPro" id="IPR051040">
    <property type="entry name" value="COX23"/>
</dbReference>
<evidence type="ECO:0000313" key="9">
    <source>
        <dbReference type="EMBL" id="ROW00038.1"/>
    </source>
</evidence>
<evidence type="ECO:0000313" key="10">
    <source>
        <dbReference type="Proteomes" id="UP000285146"/>
    </source>
</evidence>
<evidence type="ECO:0000256" key="2">
    <source>
        <dbReference type="ARBA" id="ARBA00004569"/>
    </source>
</evidence>
<dbReference type="InParanoid" id="A0A423W9P9"/>
<dbReference type="Proteomes" id="UP000285146">
    <property type="component" value="Unassembled WGS sequence"/>
</dbReference>
<evidence type="ECO:0000256" key="7">
    <source>
        <dbReference type="SAM" id="MobiDB-lite"/>
    </source>
</evidence>
<comment type="subcellular location">
    <subcellularLocation>
        <location evidence="2">Mitochondrion intermembrane space</location>
    </subcellularLocation>
</comment>
<gene>
    <name evidence="9" type="ORF">VPNG_08343</name>
</gene>
<evidence type="ECO:0000256" key="6">
    <source>
        <dbReference type="ARBA" id="ARBA00041104"/>
    </source>
</evidence>
<dbReference type="PANTHER" id="PTHR46811">
    <property type="entry name" value="COILED-COIL-HELIX-COILED-COIL-HELIX DOMAIN-CONTAINING PROTEIN 7"/>
    <property type="match status" value="1"/>
</dbReference>
<dbReference type="OrthoDB" id="9971592at2759"/>